<protein>
    <recommendedName>
        <fullName evidence="5">HTH araC/xylS-type domain-containing protein</fullName>
    </recommendedName>
</protein>
<dbReference type="Gene3D" id="1.10.10.60">
    <property type="entry name" value="Homeodomain-like"/>
    <property type="match status" value="2"/>
</dbReference>
<dbReference type="PROSITE" id="PS01124">
    <property type="entry name" value="HTH_ARAC_FAMILY_2"/>
    <property type="match status" value="1"/>
</dbReference>
<organism evidence="6 7">
    <name type="scientific">Paenibacillus rhizosphaerae</name>
    <dbReference type="NCBI Taxonomy" id="297318"/>
    <lineage>
        <taxon>Bacteria</taxon>
        <taxon>Bacillati</taxon>
        <taxon>Bacillota</taxon>
        <taxon>Bacilli</taxon>
        <taxon>Bacillales</taxon>
        <taxon>Paenibacillaceae</taxon>
        <taxon>Paenibacillus</taxon>
    </lineage>
</organism>
<feature type="domain" description="HTH araC/xylS-type" evidence="5">
    <location>
        <begin position="676"/>
        <end position="775"/>
    </location>
</feature>
<keyword evidence="1" id="KW-0805">Transcription regulation</keyword>
<keyword evidence="4" id="KW-0472">Membrane</keyword>
<dbReference type="InterPro" id="IPR018060">
    <property type="entry name" value="HTH_AraC"/>
</dbReference>
<keyword evidence="4" id="KW-1133">Transmembrane helix</keyword>
<keyword evidence="4" id="KW-0812">Transmembrane</keyword>
<evidence type="ECO:0000259" key="5">
    <source>
        <dbReference type="PROSITE" id="PS01124"/>
    </source>
</evidence>
<dbReference type="GO" id="GO:0003700">
    <property type="term" value="F:DNA-binding transcription factor activity"/>
    <property type="evidence" value="ECO:0007669"/>
    <property type="project" value="InterPro"/>
</dbReference>
<feature type="transmembrane region" description="Helical" evidence="4">
    <location>
        <begin position="15"/>
        <end position="40"/>
    </location>
</feature>
<comment type="caution">
    <text evidence="6">The sequence shown here is derived from an EMBL/GenBank/DDBJ whole genome shotgun (WGS) entry which is preliminary data.</text>
</comment>
<dbReference type="STRING" id="297318.BK138_01395"/>
<evidence type="ECO:0000256" key="3">
    <source>
        <dbReference type="ARBA" id="ARBA00023163"/>
    </source>
</evidence>
<dbReference type="PANTHER" id="PTHR43280:SF2">
    <property type="entry name" value="HTH-TYPE TRANSCRIPTIONAL REGULATOR EXSA"/>
    <property type="match status" value="1"/>
</dbReference>
<dbReference type="Pfam" id="PF12833">
    <property type="entry name" value="HTH_18"/>
    <property type="match status" value="1"/>
</dbReference>
<dbReference type="Proteomes" id="UP000187172">
    <property type="component" value="Unassembled WGS sequence"/>
</dbReference>
<dbReference type="InterPro" id="IPR041522">
    <property type="entry name" value="CdaR_GGDEF"/>
</dbReference>
<evidence type="ECO:0000313" key="7">
    <source>
        <dbReference type="Proteomes" id="UP000187172"/>
    </source>
</evidence>
<dbReference type="Pfam" id="PF17853">
    <property type="entry name" value="GGDEF_2"/>
    <property type="match status" value="1"/>
</dbReference>
<dbReference type="AlphaFoldDB" id="A0A1R1EZP9"/>
<dbReference type="PANTHER" id="PTHR43280">
    <property type="entry name" value="ARAC-FAMILY TRANSCRIPTIONAL REGULATOR"/>
    <property type="match status" value="1"/>
</dbReference>
<dbReference type="EMBL" id="MRTP01000001">
    <property type="protein sequence ID" value="OMF57303.1"/>
    <property type="molecule type" value="Genomic_DNA"/>
</dbReference>
<reference evidence="6 7" key="1">
    <citation type="submission" date="2016-11" db="EMBL/GenBank/DDBJ databases">
        <title>Paenibacillus species isolates.</title>
        <authorList>
            <person name="Beno S.M."/>
        </authorList>
    </citation>
    <scope>NUCLEOTIDE SEQUENCE [LARGE SCALE GENOMIC DNA]</scope>
    <source>
        <strain evidence="6 7">FSL R5-0378</strain>
    </source>
</reference>
<gene>
    <name evidence="6" type="ORF">BK138_01395</name>
</gene>
<evidence type="ECO:0000313" key="6">
    <source>
        <dbReference type="EMBL" id="OMF57303.1"/>
    </source>
</evidence>
<dbReference type="PRINTS" id="PR00032">
    <property type="entry name" value="HTHARAC"/>
</dbReference>
<dbReference type="InterPro" id="IPR020449">
    <property type="entry name" value="Tscrpt_reg_AraC-type_HTH"/>
</dbReference>
<accession>A0A1R1EZP9</accession>
<keyword evidence="7" id="KW-1185">Reference proteome</keyword>
<evidence type="ECO:0000256" key="1">
    <source>
        <dbReference type="ARBA" id="ARBA00023015"/>
    </source>
</evidence>
<proteinExistence type="predicted"/>
<dbReference type="GO" id="GO:0043565">
    <property type="term" value="F:sequence-specific DNA binding"/>
    <property type="evidence" value="ECO:0007669"/>
    <property type="project" value="InterPro"/>
</dbReference>
<evidence type="ECO:0000256" key="4">
    <source>
        <dbReference type="SAM" id="Phobius"/>
    </source>
</evidence>
<dbReference type="SUPFAM" id="SSF46689">
    <property type="entry name" value="Homeodomain-like"/>
    <property type="match status" value="1"/>
</dbReference>
<dbReference type="SMART" id="SM00342">
    <property type="entry name" value="HTH_ARAC"/>
    <property type="match status" value="1"/>
</dbReference>
<keyword evidence="3" id="KW-0804">Transcription</keyword>
<keyword evidence="2" id="KW-0238">DNA-binding</keyword>
<evidence type="ECO:0000256" key="2">
    <source>
        <dbReference type="ARBA" id="ARBA00023125"/>
    </source>
</evidence>
<sequence>MIMFKQLRKYNRSVIVTWLISYITVLMVPILISIVLYFITYQQVKTETNRSNALLLEQMEMSIDSKLKGLEQLSLEIALNRNISSFSSVDPPLSDAHYYDLFQISESLRTYKNANDYIEQIYVIYTNSDTVISTYDHMNRQGLFQKLRQQDDTSFEQWNSLFERKYVNGYTPMTFWDGGTSTPVVVFARSLVFNTPGQPPAIVLFVMKDSKLIESAPRHPDARMFILDTESRYIAARTDPGLLPQHLTYGELRDQQGIVYKDVQEQQAAVSYITSKITGWKYVSVLPASLFNEKMQYMRKLIWISIGMCFLVGGVICVLFLRKNYMPIQVMLQSLSHKFGLRFDGGSSEYSFLQGAIQHYFTEKEDMRARLDQHRNTIRAHLIRRLLKGSIEKEALLHESLAAHHIEFSSDRFVVILMSVDGFGKFEQYGQNGLSDQKEQMLHFILTNVLVDAAADDAAIYTTEMNDVLACIVNFHKSDSEERERLTLHRISAQVREFMQEQMQVELTIAVGEVYSDIYGIAQSYHEALDALEYRIVLGSGQFIRYRDTQLNQAPPHHYYFPLSVEQQLIYVVKSGNYAKAEALIEDIFQKNFTGHPVSVPLAKCLMYNMASTMLNTVDEVSVTGKRSLEAHLLDVEPLLSCEHVPQMKEQLKVKLSQVCSWIQAEKRDHHRYLIEDVQRYIENHLHDPNLNISMIGDVFRMTPSYISRLYKDHTGEALLDTINRSRLAEAKNLLKHNKLTVNEVAGRVGYADVSTFVRTFKKFEGMTPGAFQKAAQ</sequence>
<name>A0A1R1EZP9_9BACL</name>
<feature type="transmembrane region" description="Helical" evidence="4">
    <location>
        <begin position="301"/>
        <end position="321"/>
    </location>
</feature>
<dbReference type="InterPro" id="IPR009057">
    <property type="entry name" value="Homeodomain-like_sf"/>
</dbReference>